<dbReference type="SUPFAM" id="SSF103473">
    <property type="entry name" value="MFS general substrate transporter"/>
    <property type="match status" value="1"/>
</dbReference>
<evidence type="ECO:0000256" key="3">
    <source>
        <dbReference type="ARBA" id="ARBA00022448"/>
    </source>
</evidence>
<protein>
    <submittedName>
        <fullName evidence="10">CIC11C00000001577</fullName>
    </submittedName>
</protein>
<sequence>MSSLEPKDSLAKNSNEEFSPLGQHELSVEDFIHDKRPWYKVPHLRKMTFVIFLLTLSSTTSGYDGSVMNGLQSLLHWQSEMGTPTGDRLGHLANGVNFGCIIGVTIAPYICDHYGRRTLVFIGSTVAVIGAILQGCSNSYGFFLASRVVLGFGAVLSSVAAPVLISESAYPLHREASTFAYNVCWYLGAIIASWVTYGTRNINSNYAWKIPSFLQGVLPLVQVVFIFLIPESPRYLVKKGKILEAEAVLRNFHAGGSTLPEDDALVQFELSEIESAIAAESEAAQSSYLDFIRVPRFRKRLFLVVFVAIMAQLSGNGLVSYYFVQVLRSIGITSTKRQLEINGCLMIYNFVICLTLTNLVTKFKRRVMFLTGCGGMLVCYVIWTILSALNEQAHFNNKSLANGVLAFIFLYYLFYDIGLNGLPFLYLTEVLPYSHRAKGINLMIFVTYSVLIFNGYVNTIAMDAIGWKYYIVYCCVNAVELVIVYFTFPETSGFTLEEVGQVFGDEVPDIKNKTLDNKALTEHVEDV</sequence>
<feature type="transmembrane region" description="Helical" evidence="8">
    <location>
        <begin position="178"/>
        <end position="198"/>
    </location>
</feature>
<evidence type="ECO:0000256" key="5">
    <source>
        <dbReference type="ARBA" id="ARBA00022989"/>
    </source>
</evidence>
<dbReference type="Proteomes" id="UP000182259">
    <property type="component" value="Chromosome I"/>
</dbReference>
<feature type="domain" description="Major facilitator superfamily (MFS) profile" evidence="9">
    <location>
        <begin position="50"/>
        <end position="492"/>
    </location>
</feature>
<feature type="transmembrane region" description="Helical" evidence="8">
    <location>
        <begin position="469"/>
        <end position="488"/>
    </location>
</feature>
<accession>A0A1L0BDK1</accession>
<name>A0A1L0BDK1_9ASCO</name>
<dbReference type="GO" id="GO:0005351">
    <property type="term" value="F:carbohydrate:proton symporter activity"/>
    <property type="evidence" value="ECO:0007669"/>
    <property type="project" value="TreeGrafter"/>
</dbReference>
<keyword evidence="4 8" id="KW-0812">Transmembrane</keyword>
<keyword evidence="5 8" id="KW-1133">Transmembrane helix</keyword>
<dbReference type="PROSITE" id="PS50850">
    <property type="entry name" value="MFS"/>
    <property type="match status" value="1"/>
</dbReference>
<dbReference type="InterPro" id="IPR020846">
    <property type="entry name" value="MFS_dom"/>
</dbReference>
<feature type="transmembrane region" description="Helical" evidence="8">
    <location>
        <begin position="141"/>
        <end position="166"/>
    </location>
</feature>
<feature type="transmembrane region" description="Helical" evidence="8">
    <location>
        <begin position="406"/>
        <end position="427"/>
    </location>
</feature>
<dbReference type="PRINTS" id="PR00171">
    <property type="entry name" value="SUGRTRNSPORT"/>
</dbReference>
<dbReference type="InterPro" id="IPR036259">
    <property type="entry name" value="MFS_trans_sf"/>
</dbReference>
<evidence type="ECO:0000256" key="6">
    <source>
        <dbReference type="ARBA" id="ARBA00023136"/>
    </source>
</evidence>
<dbReference type="InterPro" id="IPR005828">
    <property type="entry name" value="MFS_sugar_transport-like"/>
</dbReference>
<dbReference type="InterPro" id="IPR003663">
    <property type="entry name" value="Sugar/inositol_transpt"/>
</dbReference>
<dbReference type="AlphaFoldDB" id="A0A1L0BDK1"/>
<evidence type="ECO:0000256" key="1">
    <source>
        <dbReference type="ARBA" id="ARBA00004141"/>
    </source>
</evidence>
<comment type="similarity">
    <text evidence="2 7">Belongs to the major facilitator superfamily. Sugar transporter (TC 2.A.1.1) family.</text>
</comment>
<dbReference type="GO" id="GO:0016020">
    <property type="term" value="C:membrane"/>
    <property type="evidence" value="ECO:0007669"/>
    <property type="project" value="UniProtKB-SubCell"/>
</dbReference>
<evidence type="ECO:0000256" key="8">
    <source>
        <dbReference type="SAM" id="Phobius"/>
    </source>
</evidence>
<evidence type="ECO:0000256" key="7">
    <source>
        <dbReference type="RuleBase" id="RU003346"/>
    </source>
</evidence>
<keyword evidence="3 7" id="KW-0813">Transport</keyword>
<comment type="subcellular location">
    <subcellularLocation>
        <location evidence="1">Membrane</location>
        <topology evidence="1">Multi-pass membrane protein</topology>
    </subcellularLocation>
</comment>
<feature type="transmembrane region" description="Helical" evidence="8">
    <location>
        <begin position="439"/>
        <end position="457"/>
    </location>
</feature>
<dbReference type="PANTHER" id="PTHR48022">
    <property type="entry name" value="PLASTIDIC GLUCOSE TRANSPORTER 4"/>
    <property type="match status" value="1"/>
</dbReference>
<dbReference type="Gene3D" id="1.20.1250.20">
    <property type="entry name" value="MFS general substrate transporter like domains"/>
    <property type="match status" value="1"/>
</dbReference>
<feature type="transmembrane region" description="Helical" evidence="8">
    <location>
        <begin position="118"/>
        <end position="135"/>
    </location>
</feature>
<feature type="transmembrane region" description="Helical" evidence="8">
    <location>
        <begin position="91"/>
        <end position="111"/>
    </location>
</feature>
<proteinExistence type="inferred from homology"/>
<gene>
    <name evidence="10" type="ORF">SAMEA4029009_CIC11G00000001577</name>
</gene>
<feature type="transmembrane region" description="Helical" evidence="8">
    <location>
        <begin position="301"/>
        <end position="324"/>
    </location>
</feature>
<dbReference type="EMBL" id="LT635764">
    <property type="protein sequence ID" value="SGZ49489.1"/>
    <property type="molecule type" value="Genomic_DNA"/>
</dbReference>
<evidence type="ECO:0000259" key="9">
    <source>
        <dbReference type="PROSITE" id="PS50850"/>
    </source>
</evidence>
<feature type="transmembrane region" description="Helical" evidence="8">
    <location>
        <begin position="339"/>
        <end position="360"/>
    </location>
</feature>
<feature type="transmembrane region" description="Helical" evidence="8">
    <location>
        <begin position="210"/>
        <end position="229"/>
    </location>
</feature>
<dbReference type="PANTHER" id="PTHR48022:SF64">
    <property type="entry name" value="MAJOR FACILITATOR SUPERFAMILY (MFS) PROFILE DOMAIN-CONTAINING PROTEIN"/>
    <property type="match status" value="1"/>
</dbReference>
<feature type="transmembrane region" description="Helical" evidence="8">
    <location>
        <begin position="367"/>
        <end position="386"/>
    </location>
</feature>
<dbReference type="NCBIfam" id="TIGR00879">
    <property type="entry name" value="SP"/>
    <property type="match status" value="1"/>
</dbReference>
<reference evidence="10 11" key="1">
    <citation type="submission" date="2016-10" db="EMBL/GenBank/DDBJ databases">
        <authorList>
            <person name="de Groot N.N."/>
        </authorList>
    </citation>
    <scope>NUCLEOTIDE SEQUENCE [LARGE SCALE GENOMIC DNA]</scope>
    <source>
        <strain evidence="10 11">PYCC 4715</strain>
    </source>
</reference>
<evidence type="ECO:0000313" key="11">
    <source>
        <dbReference type="Proteomes" id="UP000182259"/>
    </source>
</evidence>
<evidence type="ECO:0000313" key="10">
    <source>
        <dbReference type="EMBL" id="SGZ49489.1"/>
    </source>
</evidence>
<dbReference type="Pfam" id="PF00083">
    <property type="entry name" value="Sugar_tr"/>
    <property type="match status" value="1"/>
</dbReference>
<keyword evidence="6 8" id="KW-0472">Membrane</keyword>
<dbReference type="FunFam" id="1.20.1250.20:FF:000134">
    <property type="entry name" value="MFS sugar transporter protein"/>
    <property type="match status" value="1"/>
</dbReference>
<organism evidence="10 11">
    <name type="scientific">Sungouiella intermedia</name>
    <dbReference type="NCBI Taxonomy" id="45354"/>
    <lineage>
        <taxon>Eukaryota</taxon>
        <taxon>Fungi</taxon>
        <taxon>Dikarya</taxon>
        <taxon>Ascomycota</taxon>
        <taxon>Saccharomycotina</taxon>
        <taxon>Pichiomycetes</taxon>
        <taxon>Metschnikowiaceae</taxon>
        <taxon>Sungouiella</taxon>
    </lineage>
</organism>
<evidence type="ECO:0000256" key="2">
    <source>
        <dbReference type="ARBA" id="ARBA00010992"/>
    </source>
</evidence>
<dbReference type="InterPro" id="IPR050360">
    <property type="entry name" value="MFS_Sugar_Transporters"/>
</dbReference>
<evidence type="ECO:0000256" key="4">
    <source>
        <dbReference type="ARBA" id="ARBA00022692"/>
    </source>
</evidence>